<organism evidence="3 4">
    <name type="scientific">Paremcibacter congregatus</name>
    <dbReference type="NCBI Taxonomy" id="2043170"/>
    <lineage>
        <taxon>Bacteria</taxon>
        <taxon>Pseudomonadati</taxon>
        <taxon>Pseudomonadota</taxon>
        <taxon>Alphaproteobacteria</taxon>
        <taxon>Emcibacterales</taxon>
        <taxon>Emcibacteraceae</taxon>
        <taxon>Paremcibacter</taxon>
    </lineage>
</organism>
<dbReference type="Proteomes" id="UP000229730">
    <property type="component" value="Unassembled WGS sequence"/>
</dbReference>
<dbReference type="Pfam" id="PF07811">
    <property type="entry name" value="TadE"/>
    <property type="match status" value="1"/>
</dbReference>
<dbReference type="EMBL" id="PDEM01000020">
    <property type="protein sequence ID" value="PHZ84878.1"/>
    <property type="molecule type" value="Genomic_DNA"/>
</dbReference>
<protein>
    <recommendedName>
        <fullName evidence="2">TadE-like domain-containing protein</fullName>
    </recommendedName>
</protein>
<keyword evidence="1" id="KW-0812">Transmembrane</keyword>
<evidence type="ECO:0000259" key="2">
    <source>
        <dbReference type="Pfam" id="PF07811"/>
    </source>
</evidence>
<comment type="caution">
    <text evidence="3">The sequence shown here is derived from an EMBL/GenBank/DDBJ whole genome shotgun (WGS) entry which is preliminary data.</text>
</comment>
<dbReference type="RefSeq" id="WP_099472450.1">
    <property type="nucleotide sequence ID" value="NZ_CP041025.1"/>
</dbReference>
<evidence type="ECO:0000313" key="4">
    <source>
        <dbReference type="Proteomes" id="UP000229730"/>
    </source>
</evidence>
<keyword evidence="4" id="KW-1185">Reference proteome</keyword>
<keyword evidence="1" id="KW-1133">Transmembrane helix</keyword>
<dbReference type="OrthoDB" id="7355117at2"/>
<feature type="domain" description="TadE-like" evidence="2">
    <location>
        <begin position="23"/>
        <end position="60"/>
    </location>
</feature>
<dbReference type="AlphaFoldDB" id="A0A2G4YRE0"/>
<reference evidence="3 4" key="1">
    <citation type="submission" date="2017-10" db="EMBL/GenBank/DDBJ databases">
        <title>Frigbacter circumglobatus gen. nov. sp. nov., isolated from sediment cultured in situ.</title>
        <authorList>
            <person name="Zhao Z."/>
        </authorList>
    </citation>
    <scope>NUCLEOTIDE SEQUENCE [LARGE SCALE GENOMIC DNA]</scope>
    <source>
        <strain evidence="3 4">ZYL</strain>
    </source>
</reference>
<dbReference type="InParanoid" id="A0A2G4YRE0"/>
<dbReference type="InterPro" id="IPR012495">
    <property type="entry name" value="TadE-like_dom"/>
</dbReference>
<feature type="transmembrane region" description="Helical" evidence="1">
    <location>
        <begin position="29"/>
        <end position="51"/>
    </location>
</feature>
<gene>
    <name evidence="3" type="ORF">CRD36_09130</name>
</gene>
<sequence>MLIHLRNLVIPRFMQRLRRSDKGTMLIEFAFLFPITLIMLLGGFETFRLLMAHRKANMTAMSIGNLISQNKVLSNAAVSNIFDAVDNIMQPLELKGNGQILVSYVIGTNTGTTITLQCRGTADTTYASKIGAVNNEADLARLPGNFTLAEFETVVVSEVVYRYKPVIINLSGWLNNSMFAAHDVYHVAVQKPRYGEVQFTSGCP</sequence>
<evidence type="ECO:0000256" key="1">
    <source>
        <dbReference type="SAM" id="Phobius"/>
    </source>
</evidence>
<proteinExistence type="predicted"/>
<evidence type="ECO:0000313" key="3">
    <source>
        <dbReference type="EMBL" id="PHZ84878.1"/>
    </source>
</evidence>
<name>A0A2G4YRE0_9PROT</name>
<keyword evidence="1" id="KW-0472">Membrane</keyword>
<accession>A0A2G4YRE0</accession>